<dbReference type="InterPro" id="IPR036291">
    <property type="entry name" value="NAD(P)-bd_dom_sf"/>
</dbReference>
<keyword evidence="1" id="KW-0560">Oxidoreductase</keyword>
<evidence type="ECO:0000313" key="4">
    <source>
        <dbReference type="Proteomes" id="UP000825799"/>
    </source>
</evidence>
<evidence type="ECO:0000256" key="1">
    <source>
        <dbReference type="ARBA" id="ARBA00023002"/>
    </source>
</evidence>
<dbReference type="InterPro" id="IPR051267">
    <property type="entry name" value="STEAP_metalloreductase"/>
</dbReference>
<dbReference type="RefSeq" id="WP_220305534.1">
    <property type="nucleotide sequence ID" value="NZ_CP080590.1"/>
</dbReference>
<dbReference type="InterPro" id="IPR028939">
    <property type="entry name" value="P5C_Rdtase_cat_N"/>
</dbReference>
<evidence type="ECO:0000313" key="3">
    <source>
        <dbReference type="EMBL" id="QYO77072.1"/>
    </source>
</evidence>
<feature type="domain" description="Pyrroline-5-carboxylate reductase catalytic N-terminal" evidence="2">
    <location>
        <begin position="2"/>
        <end position="96"/>
    </location>
</feature>
<dbReference type="PANTHER" id="PTHR14239:SF10">
    <property type="entry name" value="REDUCTASE"/>
    <property type="match status" value="1"/>
</dbReference>
<dbReference type="PANTHER" id="PTHR14239">
    <property type="entry name" value="DUDULIN-RELATED"/>
    <property type="match status" value="1"/>
</dbReference>
<dbReference type="Pfam" id="PF03807">
    <property type="entry name" value="F420_oxidored"/>
    <property type="match status" value="1"/>
</dbReference>
<proteinExistence type="predicted"/>
<name>A0ABX8WHU5_9HYPH</name>
<keyword evidence="4" id="KW-1185">Reference proteome</keyword>
<dbReference type="EMBL" id="CP080590">
    <property type="protein sequence ID" value="QYO77072.1"/>
    <property type="molecule type" value="Genomic_DNA"/>
</dbReference>
<evidence type="ECO:0000259" key="2">
    <source>
        <dbReference type="Pfam" id="PF03807"/>
    </source>
</evidence>
<dbReference type="Proteomes" id="UP000825799">
    <property type="component" value="Chromosome"/>
</dbReference>
<organism evidence="3 4">
    <name type="scientific">Devosia salina</name>
    <dbReference type="NCBI Taxonomy" id="2860336"/>
    <lineage>
        <taxon>Bacteria</taxon>
        <taxon>Pseudomonadati</taxon>
        <taxon>Pseudomonadota</taxon>
        <taxon>Alphaproteobacteria</taxon>
        <taxon>Hyphomicrobiales</taxon>
        <taxon>Devosiaceae</taxon>
        <taxon>Devosia</taxon>
    </lineage>
</organism>
<reference evidence="3 4" key="1">
    <citation type="submission" date="2021-08" db="EMBL/GenBank/DDBJ databases">
        <title>Devosia salina sp. nov., isolated from the South China Sea sediment.</title>
        <authorList>
            <person name="Zhou Z."/>
        </authorList>
    </citation>
    <scope>NUCLEOTIDE SEQUENCE [LARGE SCALE GENOMIC DNA]</scope>
    <source>
        <strain evidence="3 4">SCS-3</strain>
    </source>
</reference>
<accession>A0ABX8WHU5</accession>
<dbReference type="SUPFAM" id="SSF51735">
    <property type="entry name" value="NAD(P)-binding Rossmann-fold domains"/>
    <property type="match status" value="1"/>
</dbReference>
<protein>
    <submittedName>
        <fullName evidence="3">NAD(P)-binding domain-containing protein</fullName>
    </submittedName>
</protein>
<sequence>MKYAVLGTGMVGHTLASKLVELGHSVGMGAREPGNEKAAAWAKGQGERAASGAYADIAQWADRVIVATAGGAVVSVAEAIGDVSVAGKLVIDVTNPLDFSRGMPPSLIPELSNTTSAAEALQASLPSARVVKTLNTMNHLLMVDPSRVPGPHDVFLCGDQAGAKAEVREMLAEFGWTEPVDLGGLAAARGLEGLMPFWLSMWGALGSPDFNYHIARAH</sequence>
<gene>
    <name evidence="3" type="ORF">K1X15_00210</name>
</gene>
<dbReference type="Gene3D" id="3.40.50.720">
    <property type="entry name" value="NAD(P)-binding Rossmann-like Domain"/>
    <property type="match status" value="1"/>
</dbReference>